<dbReference type="Proteomes" id="UP000599074">
    <property type="component" value="Unassembled WGS sequence"/>
</dbReference>
<dbReference type="RefSeq" id="WP_168114910.1">
    <property type="nucleotide sequence ID" value="NZ_BOON01000015.1"/>
</dbReference>
<keyword evidence="3" id="KW-1185">Reference proteome</keyword>
<gene>
    <name evidence="2" type="ORF">Pme01_15540</name>
</gene>
<dbReference type="EMBL" id="BOON01000015">
    <property type="protein sequence ID" value="GII21957.1"/>
    <property type="molecule type" value="Genomic_DNA"/>
</dbReference>
<name>A0A8J3TB71_9ACTN</name>
<reference evidence="2" key="1">
    <citation type="submission" date="2021-01" db="EMBL/GenBank/DDBJ databases">
        <title>Whole genome shotgun sequence of Planosporangium mesophilum NBRC 109066.</title>
        <authorList>
            <person name="Komaki H."/>
            <person name="Tamura T."/>
        </authorList>
    </citation>
    <scope>NUCLEOTIDE SEQUENCE</scope>
    <source>
        <strain evidence="2">NBRC 109066</strain>
    </source>
</reference>
<dbReference type="AlphaFoldDB" id="A0A8J3TB71"/>
<feature type="region of interest" description="Disordered" evidence="1">
    <location>
        <begin position="1"/>
        <end position="23"/>
    </location>
</feature>
<comment type="caution">
    <text evidence="2">The sequence shown here is derived from an EMBL/GenBank/DDBJ whole genome shotgun (WGS) entry which is preliminary data.</text>
</comment>
<sequence length="66" mass="7483">MAWTWQYEDAQGRSVDGPHEAFSSQSDAESWIGQTWRDLLTAGVVAARLVEEDRVEYRMSLLPPGE</sequence>
<evidence type="ECO:0000313" key="3">
    <source>
        <dbReference type="Proteomes" id="UP000599074"/>
    </source>
</evidence>
<protein>
    <submittedName>
        <fullName evidence="2">Uncharacterized protein</fullName>
    </submittedName>
</protein>
<evidence type="ECO:0000256" key="1">
    <source>
        <dbReference type="SAM" id="MobiDB-lite"/>
    </source>
</evidence>
<evidence type="ECO:0000313" key="2">
    <source>
        <dbReference type="EMBL" id="GII21957.1"/>
    </source>
</evidence>
<organism evidence="2 3">
    <name type="scientific">Planosporangium mesophilum</name>
    <dbReference type="NCBI Taxonomy" id="689768"/>
    <lineage>
        <taxon>Bacteria</taxon>
        <taxon>Bacillati</taxon>
        <taxon>Actinomycetota</taxon>
        <taxon>Actinomycetes</taxon>
        <taxon>Micromonosporales</taxon>
        <taxon>Micromonosporaceae</taxon>
        <taxon>Planosporangium</taxon>
    </lineage>
</organism>
<accession>A0A8J3TB71</accession>
<proteinExistence type="predicted"/>